<dbReference type="Pfam" id="PF00954">
    <property type="entry name" value="S_locus_glycop"/>
    <property type="match status" value="1"/>
</dbReference>
<dbReference type="PANTHER" id="PTHR27002:SF932">
    <property type="entry name" value="RECEPTOR-LIKE SERINE_THREONINE-PROTEIN KINASE"/>
    <property type="match status" value="1"/>
</dbReference>
<evidence type="ECO:0000256" key="8">
    <source>
        <dbReference type="ARBA" id="ARBA00023157"/>
    </source>
</evidence>
<organism evidence="15 16">
    <name type="scientific">Microthlaspi erraticum</name>
    <dbReference type="NCBI Taxonomy" id="1685480"/>
    <lineage>
        <taxon>Eukaryota</taxon>
        <taxon>Viridiplantae</taxon>
        <taxon>Streptophyta</taxon>
        <taxon>Embryophyta</taxon>
        <taxon>Tracheophyta</taxon>
        <taxon>Spermatophyta</taxon>
        <taxon>Magnoliopsida</taxon>
        <taxon>eudicotyledons</taxon>
        <taxon>Gunneridae</taxon>
        <taxon>Pentapetalae</taxon>
        <taxon>rosids</taxon>
        <taxon>malvids</taxon>
        <taxon>Brassicales</taxon>
        <taxon>Brassicaceae</taxon>
        <taxon>Coluteocarpeae</taxon>
        <taxon>Microthlaspi</taxon>
    </lineage>
</organism>
<proteinExistence type="predicted"/>
<feature type="domain" description="EGF-like" evidence="13">
    <location>
        <begin position="228"/>
        <end position="264"/>
    </location>
</feature>
<dbReference type="GO" id="GO:0004674">
    <property type="term" value="F:protein serine/threonine kinase activity"/>
    <property type="evidence" value="ECO:0007669"/>
    <property type="project" value="UniProtKB-KW"/>
</dbReference>
<evidence type="ECO:0000256" key="4">
    <source>
        <dbReference type="ARBA" id="ARBA00022729"/>
    </source>
</evidence>
<dbReference type="SMART" id="SM00473">
    <property type="entry name" value="PAN_AP"/>
    <property type="match status" value="1"/>
</dbReference>
<dbReference type="SUPFAM" id="SSF56112">
    <property type="entry name" value="Protein kinase-like (PK-like)"/>
    <property type="match status" value="1"/>
</dbReference>
<evidence type="ECO:0000256" key="1">
    <source>
        <dbReference type="ARBA" id="ARBA00012513"/>
    </source>
</evidence>
<dbReference type="SMART" id="SM00220">
    <property type="entry name" value="S_TKc"/>
    <property type="match status" value="1"/>
</dbReference>
<dbReference type="CDD" id="cd01098">
    <property type="entry name" value="PAN_AP_plant"/>
    <property type="match status" value="1"/>
</dbReference>
<dbReference type="Pfam" id="PF07714">
    <property type="entry name" value="PK_Tyr_Ser-Thr"/>
    <property type="match status" value="1"/>
</dbReference>
<accession>A0A6D2K693</accession>
<keyword evidence="11" id="KW-0245">EGF-like domain</keyword>
<dbReference type="FunFam" id="1.10.510.10:FF:001023">
    <property type="entry name" value="Os07g0541700 protein"/>
    <property type="match status" value="1"/>
</dbReference>
<dbReference type="InterPro" id="IPR001245">
    <property type="entry name" value="Ser-Thr/Tyr_kinase_cat_dom"/>
</dbReference>
<dbReference type="InterPro" id="IPR000719">
    <property type="entry name" value="Prot_kinase_dom"/>
</dbReference>
<evidence type="ECO:0000256" key="7">
    <source>
        <dbReference type="ARBA" id="ARBA00022840"/>
    </source>
</evidence>
<dbReference type="GO" id="GO:0045087">
    <property type="term" value="P:innate immune response"/>
    <property type="evidence" value="ECO:0007669"/>
    <property type="project" value="TreeGrafter"/>
</dbReference>
<dbReference type="GO" id="GO:0048544">
    <property type="term" value="P:recognition of pollen"/>
    <property type="evidence" value="ECO:0007669"/>
    <property type="project" value="InterPro"/>
</dbReference>
<dbReference type="Proteomes" id="UP000467841">
    <property type="component" value="Unassembled WGS sequence"/>
</dbReference>
<dbReference type="PROSITE" id="PS00108">
    <property type="entry name" value="PROTEIN_KINASE_ST"/>
    <property type="match status" value="1"/>
</dbReference>
<evidence type="ECO:0000256" key="5">
    <source>
        <dbReference type="ARBA" id="ARBA00022741"/>
    </source>
</evidence>
<keyword evidence="7" id="KW-0067">ATP-binding</keyword>
<dbReference type="GO" id="GO:0005524">
    <property type="term" value="F:ATP binding"/>
    <property type="evidence" value="ECO:0007669"/>
    <property type="project" value="UniProtKB-KW"/>
</dbReference>
<evidence type="ECO:0000256" key="10">
    <source>
        <dbReference type="ARBA" id="ARBA00048679"/>
    </source>
</evidence>
<feature type="domain" description="Apple" evidence="14">
    <location>
        <begin position="283"/>
        <end position="365"/>
    </location>
</feature>
<reference evidence="15" key="1">
    <citation type="submission" date="2020-01" db="EMBL/GenBank/DDBJ databases">
        <authorList>
            <person name="Mishra B."/>
        </authorList>
    </citation>
    <scope>NUCLEOTIDE SEQUENCE [LARGE SCALE GENOMIC DNA]</scope>
</reference>
<dbReference type="GO" id="GO:0005886">
    <property type="term" value="C:plasma membrane"/>
    <property type="evidence" value="ECO:0007669"/>
    <property type="project" value="TreeGrafter"/>
</dbReference>
<dbReference type="PROSITE" id="PS50026">
    <property type="entry name" value="EGF_3"/>
    <property type="match status" value="1"/>
</dbReference>
<keyword evidence="4" id="KW-0732">Signal</keyword>
<evidence type="ECO:0000256" key="6">
    <source>
        <dbReference type="ARBA" id="ARBA00022777"/>
    </source>
</evidence>
<protein>
    <recommendedName>
        <fullName evidence="1">non-specific serine/threonine protein kinase</fullName>
        <ecNumber evidence="1">2.7.11.1</ecNumber>
    </recommendedName>
</protein>
<dbReference type="InterPro" id="IPR008271">
    <property type="entry name" value="Ser/Thr_kinase_AS"/>
</dbReference>
<dbReference type="PANTHER" id="PTHR27002">
    <property type="entry name" value="RECEPTOR-LIKE SERINE/THREONINE-PROTEIN KINASE SD1-8"/>
    <property type="match status" value="1"/>
</dbReference>
<dbReference type="InterPro" id="IPR003609">
    <property type="entry name" value="Pan_app"/>
</dbReference>
<evidence type="ECO:0000313" key="15">
    <source>
        <dbReference type="EMBL" id="CAA7047454.1"/>
    </source>
</evidence>
<dbReference type="AlphaFoldDB" id="A0A6D2K693"/>
<dbReference type="InterPro" id="IPR000858">
    <property type="entry name" value="S_locus_glycoprot_dom"/>
</dbReference>
<feature type="domain" description="Protein kinase" evidence="12">
    <location>
        <begin position="295"/>
        <end position="551"/>
    </location>
</feature>
<keyword evidence="8" id="KW-1015">Disulfide bond</keyword>
<comment type="catalytic activity">
    <reaction evidence="10">
        <text>L-seryl-[protein] + ATP = O-phospho-L-seryl-[protein] + ADP + H(+)</text>
        <dbReference type="Rhea" id="RHEA:17989"/>
        <dbReference type="Rhea" id="RHEA-COMP:9863"/>
        <dbReference type="Rhea" id="RHEA-COMP:11604"/>
        <dbReference type="ChEBI" id="CHEBI:15378"/>
        <dbReference type="ChEBI" id="CHEBI:29999"/>
        <dbReference type="ChEBI" id="CHEBI:30616"/>
        <dbReference type="ChEBI" id="CHEBI:83421"/>
        <dbReference type="ChEBI" id="CHEBI:456216"/>
        <dbReference type="EC" id="2.7.11.1"/>
    </reaction>
</comment>
<evidence type="ECO:0000256" key="9">
    <source>
        <dbReference type="ARBA" id="ARBA00047899"/>
    </source>
</evidence>
<dbReference type="PROSITE" id="PS50948">
    <property type="entry name" value="PAN"/>
    <property type="match status" value="1"/>
</dbReference>
<dbReference type="Gene3D" id="1.10.510.10">
    <property type="entry name" value="Transferase(Phosphotransferase) domain 1"/>
    <property type="match status" value="1"/>
</dbReference>
<evidence type="ECO:0000256" key="2">
    <source>
        <dbReference type="ARBA" id="ARBA00022527"/>
    </source>
</evidence>
<evidence type="ECO:0000259" key="13">
    <source>
        <dbReference type="PROSITE" id="PS50026"/>
    </source>
</evidence>
<dbReference type="OrthoDB" id="1934880at2759"/>
<evidence type="ECO:0000259" key="14">
    <source>
        <dbReference type="PROSITE" id="PS50948"/>
    </source>
</evidence>
<dbReference type="InterPro" id="IPR011009">
    <property type="entry name" value="Kinase-like_dom_sf"/>
</dbReference>
<gene>
    <name evidence="15" type="ORF">MERR_LOCUS34689</name>
</gene>
<comment type="caution">
    <text evidence="15">The sequence shown here is derived from an EMBL/GenBank/DDBJ whole genome shotgun (WGS) entry which is preliminary data.</text>
</comment>
<keyword evidence="3" id="KW-0808">Transferase</keyword>
<evidence type="ECO:0000259" key="12">
    <source>
        <dbReference type="PROSITE" id="PS50011"/>
    </source>
</evidence>
<dbReference type="InterPro" id="IPR000742">
    <property type="entry name" value="EGF"/>
</dbReference>
<keyword evidence="16" id="KW-1185">Reference proteome</keyword>
<evidence type="ECO:0000313" key="16">
    <source>
        <dbReference type="Proteomes" id="UP000467841"/>
    </source>
</evidence>
<keyword evidence="2" id="KW-0723">Serine/threonine-protein kinase</keyword>
<name>A0A6D2K693_9BRAS</name>
<sequence length="551" mass="62585">MEFMNWGSSVLTTPRISMSESASRVSLPGRLCGWPIEKTLSQTTQQNSLSPAVEVFSYIMANMALCGPSEKFHTSEILLSKRASQETLYGKALSILVILCFLFLPSCITSTLTREECRLVGEVTLIHRLANLLLRLHRKCHHSCLLTRGSMPYYRSGPWAKTMFTGIPRMDETLTSTFIIQQDANLGSSSYISRNLKLSRLVLTSDGFLKRFQHSGTDWELTYDYESPANSCDHYGVCGPFGVCVTSASPKCKCFKGFTPKHVEKWKRGNWTDGCVRHTELLCQRNSTGKDENIFHQVANVKPPDFYEFVISVDSEDCNRGCLQNCSCLAFAYIRGIGCLIRNQELLDVAQFSKGGELLSIRLARSELGVGGNERNKTIAASVVSLSLFVILVYEYMVNKILDTFLLVDSRKRLELDWPKRFDIIQGIARGLLYLHRDSRLKVIHRDLKVSNILLDENMNPKISDFGLARMFQGTQNQDNTHSGYMSPEYAWTGMFSEKSDIYSFGVLLLEIISGEKISRFRYNEECKTLLAYAWESWCETEELIFWTRSC</sequence>
<keyword evidence="6" id="KW-0418">Kinase</keyword>
<keyword evidence="5" id="KW-0547">Nucleotide-binding</keyword>
<dbReference type="PROSITE" id="PS50011">
    <property type="entry name" value="PROTEIN_KINASE_DOM"/>
    <property type="match status" value="1"/>
</dbReference>
<evidence type="ECO:0000256" key="3">
    <source>
        <dbReference type="ARBA" id="ARBA00022679"/>
    </source>
</evidence>
<evidence type="ECO:0000256" key="11">
    <source>
        <dbReference type="PROSITE-ProRule" id="PRU00076"/>
    </source>
</evidence>
<comment type="caution">
    <text evidence="11">Lacks conserved residue(s) required for the propagation of feature annotation.</text>
</comment>
<comment type="catalytic activity">
    <reaction evidence="9">
        <text>L-threonyl-[protein] + ATP = O-phospho-L-threonyl-[protein] + ADP + H(+)</text>
        <dbReference type="Rhea" id="RHEA:46608"/>
        <dbReference type="Rhea" id="RHEA-COMP:11060"/>
        <dbReference type="Rhea" id="RHEA-COMP:11605"/>
        <dbReference type="ChEBI" id="CHEBI:15378"/>
        <dbReference type="ChEBI" id="CHEBI:30013"/>
        <dbReference type="ChEBI" id="CHEBI:30616"/>
        <dbReference type="ChEBI" id="CHEBI:61977"/>
        <dbReference type="ChEBI" id="CHEBI:456216"/>
        <dbReference type="EC" id="2.7.11.1"/>
    </reaction>
</comment>
<dbReference type="EMBL" id="CACVBM020001373">
    <property type="protein sequence ID" value="CAA7047454.1"/>
    <property type="molecule type" value="Genomic_DNA"/>
</dbReference>
<dbReference type="Pfam" id="PF08276">
    <property type="entry name" value="PAN_2"/>
    <property type="match status" value="1"/>
</dbReference>
<dbReference type="EC" id="2.7.11.1" evidence="1"/>